<organism evidence="4 5">
    <name type="scientific">Potamilus streckersoni</name>
    <dbReference type="NCBI Taxonomy" id="2493646"/>
    <lineage>
        <taxon>Eukaryota</taxon>
        <taxon>Metazoa</taxon>
        <taxon>Spiralia</taxon>
        <taxon>Lophotrochozoa</taxon>
        <taxon>Mollusca</taxon>
        <taxon>Bivalvia</taxon>
        <taxon>Autobranchia</taxon>
        <taxon>Heteroconchia</taxon>
        <taxon>Palaeoheterodonta</taxon>
        <taxon>Unionida</taxon>
        <taxon>Unionoidea</taxon>
        <taxon>Unionidae</taxon>
        <taxon>Ambleminae</taxon>
        <taxon>Lampsilini</taxon>
        <taxon>Potamilus</taxon>
    </lineage>
</organism>
<dbReference type="InterPro" id="IPR038648">
    <property type="entry name" value="PHR_sf"/>
</dbReference>
<dbReference type="Pfam" id="PF08005">
    <property type="entry name" value="PHR"/>
    <property type="match status" value="1"/>
</dbReference>
<dbReference type="Gene3D" id="3.30.710.10">
    <property type="entry name" value="Potassium Channel Kv1.1, Chain A"/>
    <property type="match status" value="1"/>
</dbReference>
<dbReference type="Pfam" id="PF00651">
    <property type="entry name" value="BTB"/>
    <property type="match status" value="1"/>
</dbReference>
<dbReference type="Gene3D" id="2.60.120.820">
    <property type="entry name" value="PHR domain"/>
    <property type="match status" value="1"/>
</dbReference>
<dbReference type="EMBL" id="JAEAOA010001235">
    <property type="protein sequence ID" value="KAK3590978.1"/>
    <property type="molecule type" value="Genomic_DNA"/>
</dbReference>
<reference evidence="4" key="3">
    <citation type="submission" date="2023-05" db="EMBL/GenBank/DDBJ databases">
        <authorList>
            <person name="Smith C.H."/>
        </authorList>
    </citation>
    <scope>NUCLEOTIDE SEQUENCE</scope>
    <source>
        <strain evidence="4">CHS0354</strain>
        <tissue evidence="4">Mantle</tissue>
    </source>
</reference>
<proteinExistence type="predicted"/>
<comment type="subcellular location">
    <subcellularLocation>
        <location evidence="1">Cytoplasm</location>
    </subcellularLocation>
</comment>
<dbReference type="GO" id="GO:0022008">
    <property type="term" value="P:neurogenesis"/>
    <property type="evidence" value="ECO:0007669"/>
    <property type="project" value="TreeGrafter"/>
</dbReference>
<dbReference type="SMART" id="SM00875">
    <property type="entry name" value="BACK"/>
    <property type="match status" value="1"/>
</dbReference>
<dbReference type="InterPro" id="IPR012983">
    <property type="entry name" value="PHR"/>
</dbReference>
<gene>
    <name evidence="4" type="ORF">CHS0354_020331</name>
</gene>
<sequence>MYVSQHQLSCAKLTLSPQCDKFILQARIKFESQIYNITLSFLSNLHADWTEGGVLDSNRYMFENQMDCDVTFHVGKQRQIVKAHKYVLFSRSSVFYAMLCGPLQETGPIDVPDIEPGAFQQLLRFMYYEAFEPNGDCILALLYAAKKYAVHFLVTKCVKWLKNAVSVENVCDIFQQAHALDETDLSSKCLEFILDNGHSVIKQLSFKELSSGCVELIIKKDDFCAKEEEIYEAVKGWAKHECGRKNLKPSAGNMRKVLGGLRNHIRYALMDKKYFADRVIVDDILTTDEKLHLCRSFLGSDNLGATCFMQTERKPIFQKKHKVMRFSNSTIRCPTSRITHAIEFKCSRRVLLTGIVIYGVENQKSPSCMPHVRIELLEESKRSVFSMTSCFLTSEKKFQEILFDKPVFLKPTWYSVTLLVEMIGLTHCGVSGESIISIDDEVFIEFRNCFLSNGQTCVSFGQIPGLLLCI</sequence>
<dbReference type="PROSITE" id="PS50097">
    <property type="entry name" value="BTB"/>
    <property type="match status" value="1"/>
</dbReference>
<dbReference type="InterPro" id="IPR011705">
    <property type="entry name" value="BACK"/>
</dbReference>
<feature type="domain" description="BTB" evidence="3">
    <location>
        <begin position="68"/>
        <end position="127"/>
    </location>
</feature>
<evidence type="ECO:0000313" key="5">
    <source>
        <dbReference type="Proteomes" id="UP001195483"/>
    </source>
</evidence>
<keyword evidence="2" id="KW-0963">Cytoplasm</keyword>
<evidence type="ECO:0000259" key="3">
    <source>
        <dbReference type="PROSITE" id="PS50097"/>
    </source>
</evidence>
<evidence type="ECO:0000256" key="2">
    <source>
        <dbReference type="ARBA" id="ARBA00022490"/>
    </source>
</evidence>
<dbReference type="SMART" id="SM00225">
    <property type="entry name" value="BTB"/>
    <property type="match status" value="1"/>
</dbReference>
<dbReference type="AlphaFoldDB" id="A0AAE0SGC2"/>
<dbReference type="InterPro" id="IPR011333">
    <property type="entry name" value="SKP1/BTB/POZ_sf"/>
</dbReference>
<keyword evidence="5" id="KW-1185">Reference proteome</keyword>
<evidence type="ECO:0000256" key="1">
    <source>
        <dbReference type="ARBA" id="ARBA00004496"/>
    </source>
</evidence>
<dbReference type="Gene3D" id="1.25.40.420">
    <property type="match status" value="1"/>
</dbReference>
<reference evidence="4" key="1">
    <citation type="journal article" date="2021" name="Genome Biol. Evol.">
        <title>A High-Quality Reference Genome for a Parasitic Bivalve with Doubly Uniparental Inheritance (Bivalvia: Unionida).</title>
        <authorList>
            <person name="Smith C.H."/>
        </authorList>
    </citation>
    <scope>NUCLEOTIDE SEQUENCE</scope>
    <source>
        <strain evidence="4">CHS0354</strain>
    </source>
</reference>
<evidence type="ECO:0000313" key="4">
    <source>
        <dbReference type="EMBL" id="KAK3590978.1"/>
    </source>
</evidence>
<comment type="caution">
    <text evidence="4">The sequence shown here is derived from an EMBL/GenBank/DDBJ whole genome shotgun (WGS) entry which is preliminary data.</text>
</comment>
<dbReference type="PANTHER" id="PTHR45774">
    <property type="entry name" value="BTB/POZ DOMAIN-CONTAINING"/>
    <property type="match status" value="1"/>
</dbReference>
<dbReference type="Pfam" id="PF07707">
    <property type="entry name" value="BACK"/>
    <property type="match status" value="1"/>
</dbReference>
<dbReference type="GO" id="GO:0005829">
    <property type="term" value="C:cytosol"/>
    <property type="evidence" value="ECO:0007669"/>
    <property type="project" value="TreeGrafter"/>
</dbReference>
<name>A0AAE0SGC2_9BIVA</name>
<protein>
    <recommendedName>
        <fullName evidence="3">BTB domain-containing protein</fullName>
    </recommendedName>
</protein>
<dbReference type="PANTHER" id="PTHR45774:SF4">
    <property type="entry name" value="AXUNDEAD, ISOFORM F"/>
    <property type="match status" value="1"/>
</dbReference>
<dbReference type="SUPFAM" id="SSF54695">
    <property type="entry name" value="POZ domain"/>
    <property type="match status" value="1"/>
</dbReference>
<accession>A0AAE0SGC2</accession>
<reference evidence="4" key="2">
    <citation type="journal article" date="2021" name="Genome Biol. Evol.">
        <title>Developing a high-quality reference genome for a parasitic bivalve with doubly uniparental inheritance (Bivalvia: Unionida).</title>
        <authorList>
            <person name="Smith C.H."/>
        </authorList>
    </citation>
    <scope>NUCLEOTIDE SEQUENCE</scope>
    <source>
        <strain evidence="4">CHS0354</strain>
        <tissue evidence="4">Mantle</tissue>
    </source>
</reference>
<dbReference type="InterPro" id="IPR000210">
    <property type="entry name" value="BTB/POZ_dom"/>
</dbReference>
<dbReference type="Proteomes" id="UP001195483">
    <property type="component" value="Unassembled WGS sequence"/>
</dbReference>